<comment type="caution">
    <text evidence="1">The sequence shown here is derived from an EMBL/GenBank/DDBJ whole genome shotgun (WGS) entry which is preliminary data.</text>
</comment>
<reference evidence="1 2" key="1">
    <citation type="submission" date="2013-03" db="EMBL/GenBank/DDBJ databases">
        <title>The Genome Sequence of Enterococcus columbae ATCC_51263 (PacBio/Illumina hybrid assembly).</title>
        <authorList>
            <consortium name="The Broad Institute Genomics Platform"/>
            <consortium name="The Broad Institute Genome Sequencing Center for Infectious Disease"/>
            <person name="Earl A."/>
            <person name="Russ C."/>
            <person name="Gilmore M."/>
            <person name="Surin D."/>
            <person name="Walker B."/>
            <person name="Young S."/>
            <person name="Zeng Q."/>
            <person name="Gargeya S."/>
            <person name="Fitzgerald M."/>
            <person name="Haas B."/>
            <person name="Abouelleil A."/>
            <person name="Allen A.W."/>
            <person name="Alvarado L."/>
            <person name="Arachchi H.M."/>
            <person name="Berlin A.M."/>
            <person name="Chapman S.B."/>
            <person name="Gainer-Dewar J."/>
            <person name="Goldberg J."/>
            <person name="Griggs A."/>
            <person name="Gujja S."/>
            <person name="Hansen M."/>
            <person name="Howarth C."/>
            <person name="Imamovic A."/>
            <person name="Ireland A."/>
            <person name="Larimer J."/>
            <person name="McCowan C."/>
            <person name="Murphy C."/>
            <person name="Pearson M."/>
            <person name="Poon T.W."/>
            <person name="Priest M."/>
            <person name="Roberts A."/>
            <person name="Saif S."/>
            <person name="Shea T."/>
            <person name="Sisk P."/>
            <person name="Sykes S."/>
            <person name="Wortman J."/>
            <person name="Nusbaum C."/>
            <person name="Birren B."/>
        </authorList>
    </citation>
    <scope>NUCLEOTIDE SEQUENCE [LARGE SCALE GENOMIC DNA]</scope>
    <source>
        <strain evidence="1 2">ATCC 51263</strain>
    </source>
</reference>
<name>S0KHN1_9ENTE</name>
<proteinExistence type="predicted"/>
<evidence type="ECO:0000313" key="1">
    <source>
        <dbReference type="EMBL" id="EOW80211.1"/>
    </source>
</evidence>
<dbReference type="OrthoDB" id="9811097at2"/>
<dbReference type="EMBL" id="ASWJ01000009">
    <property type="protein sequence ID" value="EOW80211.1"/>
    <property type="molecule type" value="Genomic_DNA"/>
</dbReference>
<organism evidence="1 2">
    <name type="scientific">Enterococcus columbae DSM 7374 = ATCC 51263</name>
    <dbReference type="NCBI Taxonomy" id="1121865"/>
    <lineage>
        <taxon>Bacteria</taxon>
        <taxon>Bacillati</taxon>
        <taxon>Bacillota</taxon>
        <taxon>Bacilli</taxon>
        <taxon>Lactobacillales</taxon>
        <taxon>Enterococcaceae</taxon>
        <taxon>Enterococcus</taxon>
    </lineage>
</organism>
<sequence length="104" mass="12528">MEKIIGKIIDVNKDDDNQLDGLNVSGVWELIGQKADQWYWLQLAGTDNMKVEIKKDWQLLLSDSKTDRKDIFYVNQFKKKLFSYPDHPSIREYLYSDYIKFRRY</sequence>
<dbReference type="STRING" id="1121865.OMW_01297"/>
<dbReference type="AlphaFoldDB" id="S0KHN1"/>
<dbReference type="PATRIC" id="fig|1121865.3.peg.1263"/>
<gene>
    <name evidence="1" type="ORF">I568_01911</name>
</gene>
<dbReference type="RefSeq" id="WP_016183438.1">
    <property type="nucleotide sequence ID" value="NZ_JXKI01000026.1"/>
</dbReference>
<evidence type="ECO:0000313" key="2">
    <source>
        <dbReference type="Proteomes" id="UP000014113"/>
    </source>
</evidence>
<protein>
    <submittedName>
        <fullName evidence="1">Uncharacterized protein</fullName>
    </submittedName>
</protein>
<accession>S0KHN1</accession>
<keyword evidence="2" id="KW-1185">Reference proteome</keyword>
<dbReference type="Proteomes" id="UP000014113">
    <property type="component" value="Unassembled WGS sequence"/>
</dbReference>